<dbReference type="eggNOG" id="COG0457">
    <property type="taxonomic scope" value="Bacteria"/>
</dbReference>
<proteinExistence type="predicted"/>
<organism evidence="1 2">
    <name type="scientific">Amycolatopsis japonica</name>
    <dbReference type="NCBI Taxonomy" id="208439"/>
    <lineage>
        <taxon>Bacteria</taxon>
        <taxon>Bacillati</taxon>
        <taxon>Actinomycetota</taxon>
        <taxon>Actinomycetes</taxon>
        <taxon>Pseudonocardiales</taxon>
        <taxon>Pseudonocardiaceae</taxon>
        <taxon>Amycolatopsis</taxon>
        <taxon>Amycolatopsis japonica group</taxon>
    </lineage>
</organism>
<sequence>MTIPAKFGDVDQERILTEIADQLKFLLPPGWDYVQIKYNAIGDYRETAAIVRSVAETLTPWTPPEVIADLFAELRAGAANPVGGTWLGAVFEMRHPGSFRVNFNGTAEPEFRNPPPAEAFAEELRRFPRADENIPDWLRLRADEAGDAS</sequence>
<name>A0A075UML0_9PSEU</name>
<dbReference type="KEGG" id="aja:AJAP_04485"/>
<dbReference type="Proteomes" id="UP000028492">
    <property type="component" value="Chromosome"/>
</dbReference>
<protein>
    <submittedName>
        <fullName evidence="1">Uncharacterized protein</fullName>
    </submittedName>
</protein>
<accession>A0A075UML0</accession>
<dbReference type="STRING" id="208439.AJAP_04485"/>
<reference evidence="1 2" key="1">
    <citation type="journal article" date="2014" name="J. Biotechnol.">
        <title>Complete genome sequence of the actinobacterium Amycolatopsis japonica MG417-CF17(T) (=DSM 44213T) producing (S,S)-N,N'-ethylenediaminedisuccinic acid.</title>
        <authorList>
            <person name="Stegmann E."/>
            <person name="Albersmeier A."/>
            <person name="Spohn M."/>
            <person name="Gert H."/>
            <person name="Weber T."/>
            <person name="Wohlleben W."/>
            <person name="Kalinowski J."/>
            <person name="Ruckert C."/>
        </authorList>
    </citation>
    <scope>NUCLEOTIDE SEQUENCE [LARGE SCALE GENOMIC DNA]</scope>
    <source>
        <strain evidence="2">MG417-CF17 (DSM 44213)</strain>
    </source>
</reference>
<evidence type="ECO:0000313" key="2">
    <source>
        <dbReference type="Proteomes" id="UP000028492"/>
    </source>
</evidence>
<dbReference type="InterPro" id="IPR036170">
    <property type="entry name" value="YezG-like_sf"/>
</dbReference>
<dbReference type="SUPFAM" id="SSF160424">
    <property type="entry name" value="BH3703-like"/>
    <property type="match status" value="1"/>
</dbReference>
<keyword evidence="2" id="KW-1185">Reference proteome</keyword>
<dbReference type="EMBL" id="CP008953">
    <property type="protein sequence ID" value="AIG73819.1"/>
    <property type="molecule type" value="Genomic_DNA"/>
</dbReference>
<evidence type="ECO:0000313" key="1">
    <source>
        <dbReference type="EMBL" id="AIG73819.1"/>
    </source>
</evidence>
<gene>
    <name evidence="1" type="ORF">AJAP_04485</name>
</gene>
<dbReference type="RefSeq" id="WP_051972339.1">
    <property type="nucleotide sequence ID" value="NZ_CP008953.1"/>
</dbReference>
<dbReference type="AlphaFoldDB" id="A0A075UML0"/>
<dbReference type="HOGENOM" id="CLU_129307_0_0_11"/>